<dbReference type="AlphaFoldDB" id="A0A645ATX2"/>
<sequence>MEILGYRVGVDILERRFKNLHLIIVAVDEYDYRTVGLALELHRVESREFEEWREIAAGVAVIGLPGGGGEEHRITFSRAGILRDAAEGAAGDDDLVLGIVPLRLFIYRVPQQLKPKAAAAGEFFDHILGDGALFKFIIAVLVAEADVKSLF</sequence>
<gene>
    <name evidence="1" type="ORF">SDC9_103516</name>
</gene>
<proteinExistence type="predicted"/>
<name>A0A645ATX2_9ZZZZ</name>
<accession>A0A645ATX2</accession>
<protein>
    <submittedName>
        <fullName evidence="1">Uncharacterized protein</fullName>
    </submittedName>
</protein>
<organism evidence="1">
    <name type="scientific">bioreactor metagenome</name>
    <dbReference type="NCBI Taxonomy" id="1076179"/>
    <lineage>
        <taxon>unclassified sequences</taxon>
        <taxon>metagenomes</taxon>
        <taxon>ecological metagenomes</taxon>
    </lineage>
</organism>
<reference evidence="1" key="1">
    <citation type="submission" date="2019-08" db="EMBL/GenBank/DDBJ databases">
        <authorList>
            <person name="Kucharzyk K."/>
            <person name="Murdoch R.W."/>
            <person name="Higgins S."/>
            <person name="Loffler F."/>
        </authorList>
    </citation>
    <scope>NUCLEOTIDE SEQUENCE</scope>
</reference>
<evidence type="ECO:0000313" key="1">
    <source>
        <dbReference type="EMBL" id="MPM56702.1"/>
    </source>
</evidence>
<comment type="caution">
    <text evidence="1">The sequence shown here is derived from an EMBL/GenBank/DDBJ whole genome shotgun (WGS) entry which is preliminary data.</text>
</comment>
<dbReference type="EMBL" id="VSSQ01015888">
    <property type="protein sequence ID" value="MPM56702.1"/>
    <property type="molecule type" value="Genomic_DNA"/>
</dbReference>